<gene>
    <name evidence="1" type="ORF">KPL71_006133</name>
</gene>
<accession>A0ACB8NK01</accession>
<sequence>MDEFKELELQAFDEHSLKLNKSRFLKVVSVQLVVSVSIFSLILCYSAGFPQSSNVCFSTFLFSFFTHTLERKYVFLICNGILALLAKTSLVSCSTSTPASAYVAGDDGDDSQRLSASDLLREVEASVDVNNELPPAANGALVAEQEQEESELFAEEVIQEKQKEQVQVTEGTQVSMPEDEEPVVPEEEAKAQAVYEPTTDELNKKIEEFIRKMKEEIRIEAQQQLFAV</sequence>
<protein>
    <submittedName>
        <fullName evidence="1">Uncharacterized protein</fullName>
    </submittedName>
</protein>
<evidence type="ECO:0000313" key="2">
    <source>
        <dbReference type="Proteomes" id="UP000829398"/>
    </source>
</evidence>
<keyword evidence="2" id="KW-1185">Reference proteome</keyword>
<proteinExistence type="predicted"/>
<dbReference type="EMBL" id="CM039171">
    <property type="protein sequence ID" value="KAH9798207.1"/>
    <property type="molecule type" value="Genomic_DNA"/>
</dbReference>
<reference evidence="2" key="1">
    <citation type="journal article" date="2023" name="Hortic. Res.">
        <title>A chromosome-level phased genome enabling allele-level studies in sweet orange: a case study on citrus Huanglongbing tolerance.</title>
        <authorList>
            <person name="Wu B."/>
            <person name="Yu Q."/>
            <person name="Deng Z."/>
            <person name="Duan Y."/>
            <person name="Luo F."/>
            <person name="Gmitter F. Jr."/>
        </authorList>
    </citation>
    <scope>NUCLEOTIDE SEQUENCE [LARGE SCALE GENOMIC DNA]</scope>
    <source>
        <strain evidence="2">cv. Valencia</strain>
    </source>
</reference>
<name>A0ACB8NK01_CITSI</name>
<organism evidence="1 2">
    <name type="scientific">Citrus sinensis</name>
    <name type="common">Sweet orange</name>
    <name type="synonym">Citrus aurantium var. sinensis</name>
    <dbReference type="NCBI Taxonomy" id="2711"/>
    <lineage>
        <taxon>Eukaryota</taxon>
        <taxon>Viridiplantae</taxon>
        <taxon>Streptophyta</taxon>
        <taxon>Embryophyta</taxon>
        <taxon>Tracheophyta</taxon>
        <taxon>Spermatophyta</taxon>
        <taxon>Magnoliopsida</taxon>
        <taxon>eudicotyledons</taxon>
        <taxon>Gunneridae</taxon>
        <taxon>Pentapetalae</taxon>
        <taxon>rosids</taxon>
        <taxon>malvids</taxon>
        <taxon>Sapindales</taxon>
        <taxon>Rutaceae</taxon>
        <taxon>Aurantioideae</taxon>
        <taxon>Citrus</taxon>
    </lineage>
</organism>
<comment type="caution">
    <text evidence="1">The sequence shown here is derived from an EMBL/GenBank/DDBJ whole genome shotgun (WGS) entry which is preliminary data.</text>
</comment>
<dbReference type="Proteomes" id="UP000829398">
    <property type="component" value="Chromosome 2"/>
</dbReference>
<evidence type="ECO:0000313" key="1">
    <source>
        <dbReference type="EMBL" id="KAH9798207.1"/>
    </source>
</evidence>